<protein>
    <submittedName>
        <fullName evidence="8">Putative sodium/metabolite cotransporter BASS1, chloroplastic</fullName>
    </submittedName>
</protein>
<evidence type="ECO:0000256" key="3">
    <source>
        <dbReference type="ARBA" id="ARBA00006528"/>
    </source>
</evidence>
<dbReference type="InterPro" id="IPR004710">
    <property type="entry name" value="Bilac:Na_transpt"/>
</dbReference>
<comment type="caution">
    <text evidence="8">The sequence shown here is derived from an EMBL/GenBank/DDBJ whole genome shotgun (WGS) entry which is preliminary data.</text>
</comment>
<dbReference type="PANTHER" id="PTHR10361:SF28">
    <property type="entry name" value="P3 PROTEIN-RELATED"/>
    <property type="match status" value="1"/>
</dbReference>
<feature type="transmembrane region" description="Helical" evidence="7">
    <location>
        <begin position="128"/>
        <end position="147"/>
    </location>
</feature>
<feature type="transmembrane region" description="Helical" evidence="7">
    <location>
        <begin position="159"/>
        <end position="178"/>
    </location>
</feature>
<reference evidence="9" key="1">
    <citation type="journal article" date="2019" name="Plant Biotechnol. J.">
        <title>Genome sequencing of the Australian wild diploid species Gossypium australe highlights disease resistance and delayed gland morphogenesis.</title>
        <authorList>
            <person name="Cai Y."/>
            <person name="Cai X."/>
            <person name="Wang Q."/>
            <person name="Wang P."/>
            <person name="Zhang Y."/>
            <person name="Cai C."/>
            <person name="Xu Y."/>
            <person name="Wang K."/>
            <person name="Zhou Z."/>
            <person name="Wang C."/>
            <person name="Geng S."/>
            <person name="Li B."/>
            <person name="Dong Q."/>
            <person name="Hou Y."/>
            <person name="Wang H."/>
            <person name="Ai P."/>
            <person name="Liu Z."/>
            <person name="Yi F."/>
            <person name="Sun M."/>
            <person name="An G."/>
            <person name="Cheng J."/>
            <person name="Zhang Y."/>
            <person name="Shi Q."/>
            <person name="Xie Y."/>
            <person name="Shi X."/>
            <person name="Chang Y."/>
            <person name="Huang F."/>
            <person name="Chen Y."/>
            <person name="Hong S."/>
            <person name="Mi L."/>
            <person name="Sun Q."/>
            <person name="Zhang L."/>
            <person name="Zhou B."/>
            <person name="Peng R."/>
            <person name="Zhang X."/>
            <person name="Liu F."/>
        </authorList>
    </citation>
    <scope>NUCLEOTIDE SEQUENCE [LARGE SCALE GENOMIC DNA]</scope>
    <source>
        <strain evidence="9">cv. PA1801</strain>
    </source>
</reference>
<feature type="transmembrane region" description="Helical" evidence="7">
    <location>
        <begin position="211"/>
        <end position="233"/>
    </location>
</feature>
<dbReference type="GO" id="GO:0016020">
    <property type="term" value="C:membrane"/>
    <property type="evidence" value="ECO:0007669"/>
    <property type="project" value="UniProtKB-SubCell"/>
</dbReference>
<evidence type="ECO:0000313" key="9">
    <source>
        <dbReference type="Proteomes" id="UP000325315"/>
    </source>
</evidence>
<accession>A0A5B6VFG4</accession>
<proteinExistence type="inferred from homology"/>
<organism evidence="8 9">
    <name type="scientific">Gossypium australe</name>
    <dbReference type="NCBI Taxonomy" id="47621"/>
    <lineage>
        <taxon>Eukaryota</taxon>
        <taxon>Viridiplantae</taxon>
        <taxon>Streptophyta</taxon>
        <taxon>Embryophyta</taxon>
        <taxon>Tracheophyta</taxon>
        <taxon>Spermatophyta</taxon>
        <taxon>Magnoliopsida</taxon>
        <taxon>eudicotyledons</taxon>
        <taxon>Gunneridae</taxon>
        <taxon>Pentapetalae</taxon>
        <taxon>rosids</taxon>
        <taxon>malvids</taxon>
        <taxon>Malvales</taxon>
        <taxon>Malvaceae</taxon>
        <taxon>Malvoideae</taxon>
        <taxon>Gossypium</taxon>
    </lineage>
</organism>
<feature type="transmembrane region" description="Helical" evidence="7">
    <location>
        <begin position="184"/>
        <end position="204"/>
    </location>
</feature>
<comment type="subcellular location">
    <subcellularLocation>
        <location evidence="2">Membrane</location>
        <topology evidence="2">Multi-pass membrane protein</topology>
    </subcellularLocation>
    <subcellularLocation>
        <location evidence="1">Plastid</location>
        <location evidence="1">Chloroplast envelope</location>
    </subcellularLocation>
</comment>
<dbReference type="PANTHER" id="PTHR10361">
    <property type="entry name" value="SODIUM-BILE ACID COTRANSPORTER"/>
    <property type="match status" value="1"/>
</dbReference>
<comment type="similarity">
    <text evidence="3">Belongs to the bile acid:sodium symporter (BASS) (TC 2.A.28) family.</text>
</comment>
<dbReference type="InterPro" id="IPR038770">
    <property type="entry name" value="Na+/solute_symporter_sf"/>
</dbReference>
<evidence type="ECO:0000256" key="4">
    <source>
        <dbReference type="ARBA" id="ARBA00022692"/>
    </source>
</evidence>
<feature type="transmembrane region" description="Helical" evidence="7">
    <location>
        <begin position="273"/>
        <end position="298"/>
    </location>
</feature>
<sequence length="400" mass="43056">MQSSLPCRLATTTYFKSLEKPRPPYLSYPNLFFSFPRPSNSSSFSLTLGSQSHKQLPNRPINLLTSNRFQIHCGISSNSYNANNKKSVRDWIEWVGEVISTAFPLWVSLGCLLGLFKPSSFSWVTPNWTIFGLTLTMLGMGMTLTLDDLRGALAMPKELISGFVLQYSVMPLSGYFVSKLLNLPSHYAAGLILVGCCPGGKLIVTLCKGNVALSVLMTAASTLSAVIMTPSLTSMLAGQYVPVDAAALLISTLQVVLLPVLVGAFLNQYFHGFVKFVSPLMPTIAVGTVGVLCGHAIAESSSAILASGLQVVLASSLLHASGFFFGYVLSRMLQLDVASSRTISIEVGMQNSVLGVYLATQHFQNPLTAVPCAVSSVCHSIFGSILAGIWRRDVPKQNQE</sequence>
<evidence type="ECO:0000256" key="5">
    <source>
        <dbReference type="ARBA" id="ARBA00022989"/>
    </source>
</evidence>
<evidence type="ECO:0000256" key="6">
    <source>
        <dbReference type="ARBA" id="ARBA00023136"/>
    </source>
</evidence>
<evidence type="ECO:0000256" key="2">
    <source>
        <dbReference type="ARBA" id="ARBA00004141"/>
    </source>
</evidence>
<dbReference type="EMBL" id="SMMG02000007">
    <property type="protein sequence ID" value="KAA3467818.1"/>
    <property type="molecule type" value="Genomic_DNA"/>
</dbReference>
<evidence type="ECO:0000256" key="7">
    <source>
        <dbReference type="SAM" id="Phobius"/>
    </source>
</evidence>
<keyword evidence="5 7" id="KW-1133">Transmembrane helix</keyword>
<name>A0A5B6VFG4_9ROSI</name>
<evidence type="ECO:0000313" key="8">
    <source>
        <dbReference type="EMBL" id="KAA3467818.1"/>
    </source>
</evidence>
<gene>
    <name evidence="8" type="ORF">EPI10_002798</name>
</gene>
<dbReference type="OrthoDB" id="203097at2759"/>
<dbReference type="Gene3D" id="1.20.1530.20">
    <property type="match status" value="1"/>
</dbReference>
<evidence type="ECO:0000256" key="1">
    <source>
        <dbReference type="ARBA" id="ARBA00004119"/>
    </source>
</evidence>
<keyword evidence="6 7" id="KW-0472">Membrane</keyword>
<dbReference type="GO" id="GO:0009941">
    <property type="term" value="C:chloroplast envelope"/>
    <property type="evidence" value="ECO:0007669"/>
    <property type="project" value="UniProtKB-SubCell"/>
</dbReference>
<feature type="transmembrane region" description="Helical" evidence="7">
    <location>
        <begin position="245"/>
        <end position="266"/>
    </location>
</feature>
<feature type="transmembrane region" description="Helical" evidence="7">
    <location>
        <begin position="304"/>
        <end position="329"/>
    </location>
</feature>
<keyword evidence="9" id="KW-1185">Reference proteome</keyword>
<dbReference type="Pfam" id="PF01758">
    <property type="entry name" value="SBF"/>
    <property type="match status" value="1"/>
</dbReference>
<dbReference type="Proteomes" id="UP000325315">
    <property type="component" value="Unassembled WGS sequence"/>
</dbReference>
<feature type="transmembrane region" description="Helical" evidence="7">
    <location>
        <begin position="94"/>
        <end position="116"/>
    </location>
</feature>
<keyword evidence="4 7" id="KW-0812">Transmembrane</keyword>
<dbReference type="AlphaFoldDB" id="A0A5B6VFG4"/>
<dbReference type="InterPro" id="IPR002657">
    <property type="entry name" value="BilAc:Na_symport/Acr3"/>
</dbReference>